<sequence length="161" mass="17257">MLAAGSNTATMTESLLTGSSGDCPLNSTRVPRAGLRLRYDVTVQVLHGRKFLGSHPLAAEKLRTLSLAVHHEASKLLPTFQVIAPKTTGGDQLDAEDQLFFFALPLVSGVREASYPRHTSLTGLSSQQLKIQDDEKKKSKSSCSANNADNDDNESATSNST</sequence>
<name>A0A0B7NCR3_9FUNG</name>
<evidence type="ECO:0000313" key="2">
    <source>
        <dbReference type="EMBL" id="CEP12799.1"/>
    </source>
</evidence>
<feature type="region of interest" description="Disordered" evidence="1">
    <location>
        <begin position="121"/>
        <end position="161"/>
    </location>
</feature>
<reference evidence="2 3" key="1">
    <citation type="submission" date="2014-09" db="EMBL/GenBank/DDBJ databases">
        <authorList>
            <person name="Ellenberger Sabrina"/>
        </authorList>
    </citation>
    <scope>NUCLEOTIDE SEQUENCE [LARGE SCALE GENOMIC DNA]</scope>
    <source>
        <strain evidence="2 3">CBS 412.66</strain>
    </source>
</reference>
<evidence type="ECO:0000313" key="3">
    <source>
        <dbReference type="Proteomes" id="UP000054107"/>
    </source>
</evidence>
<dbReference type="EMBL" id="LN728377">
    <property type="protein sequence ID" value="CEP12799.1"/>
    <property type="molecule type" value="Genomic_DNA"/>
</dbReference>
<feature type="region of interest" description="Disordered" evidence="1">
    <location>
        <begin position="1"/>
        <end position="23"/>
    </location>
</feature>
<keyword evidence="3" id="KW-1185">Reference proteome</keyword>
<protein>
    <submittedName>
        <fullName evidence="2">Uncharacterized protein</fullName>
    </submittedName>
</protein>
<organism evidence="2 3">
    <name type="scientific">Parasitella parasitica</name>
    <dbReference type="NCBI Taxonomy" id="35722"/>
    <lineage>
        <taxon>Eukaryota</taxon>
        <taxon>Fungi</taxon>
        <taxon>Fungi incertae sedis</taxon>
        <taxon>Mucoromycota</taxon>
        <taxon>Mucoromycotina</taxon>
        <taxon>Mucoromycetes</taxon>
        <taxon>Mucorales</taxon>
        <taxon>Mucorineae</taxon>
        <taxon>Mucoraceae</taxon>
        <taxon>Parasitella</taxon>
    </lineage>
</organism>
<dbReference type="Proteomes" id="UP000054107">
    <property type="component" value="Unassembled WGS sequence"/>
</dbReference>
<dbReference type="AlphaFoldDB" id="A0A0B7NCR3"/>
<gene>
    <name evidence="2" type="primary">PARPA_06786.1 scaffold 23853</name>
</gene>
<feature type="compositionally biased region" description="Polar residues" evidence="1">
    <location>
        <begin position="121"/>
        <end position="130"/>
    </location>
</feature>
<proteinExistence type="predicted"/>
<accession>A0A0B7NCR3</accession>
<evidence type="ECO:0000256" key="1">
    <source>
        <dbReference type="SAM" id="MobiDB-lite"/>
    </source>
</evidence>